<organism evidence="1">
    <name type="scientific">bioreactor metagenome</name>
    <dbReference type="NCBI Taxonomy" id="1076179"/>
    <lineage>
        <taxon>unclassified sequences</taxon>
        <taxon>metagenomes</taxon>
        <taxon>ecological metagenomes</taxon>
    </lineage>
</organism>
<reference evidence="1" key="1">
    <citation type="submission" date="2019-08" db="EMBL/GenBank/DDBJ databases">
        <authorList>
            <person name="Kucharzyk K."/>
            <person name="Murdoch R.W."/>
            <person name="Higgins S."/>
            <person name="Loffler F."/>
        </authorList>
    </citation>
    <scope>NUCLEOTIDE SEQUENCE</scope>
</reference>
<evidence type="ECO:0000313" key="1">
    <source>
        <dbReference type="EMBL" id="MPN60655.1"/>
    </source>
</evidence>
<accession>A0A645JAF7</accession>
<name>A0A645JAF7_9ZZZZ</name>
<dbReference type="EMBL" id="VSSQ01136217">
    <property type="protein sequence ID" value="MPN60655.1"/>
    <property type="molecule type" value="Genomic_DNA"/>
</dbReference>
<dbReference type="AlphaFoldDB" id="A0A645JAF7"/>
<protein>
    <submittedName>
        <fullName evidence="1">Uncharacterized protein</fullName>
    </submittedName>
</protein>
<proteinExistence type="predicted"/>
<gene>
    <name evidence="1" type="ORF">SDC9_208386</name>
</gene>
<comment type="caution">
    <text evidence="1">The sequence shown here is derived from an EMBL/GenBank/DDBJ whole genome shotgun (WGS) entry which is preliminary data.</text>
</comment>
<sequence length="71" mass="8255">MKITIGATREDLKQIDELADELDEGIESAINEYIDNHHLVRYLSEKYNTFIFPSGYREVLKTKILAEIIIN</sequence>